<gene>
    <name evidence="4" type="ORF">BN1204_036640</name>
</gene>
<evidence type="ECO:0000256" key="1">
    <source>
        <dbReference type="SAM" id="MobiDB-lite"/>
    </source>
</evidence>
<dbReference type="Gene3D" id="3.40.30.10">
    <property type="entry name" value="Glutaredoxin"/>
    <property type="match status" value="1"/>
</dbReference>
<dbReference type="GO" id="GO:0006457">
    <property type="term" value="P:protein folding"/>
    <property type="evidence" value="ECO:0007669"/>
    <property type="project" value="TreeGrafter"/>
</dbReference>
<dbReference type="InterPro" id="IPR013766">
    <property type="entry name" value="Thioredoxin_domain"/>
</dbReference>
<dbReference type="Gene3D" id="1.20.120.310">
    <property type="entry name" value="ERV/ALR sulfhydryl oxidase domain"/>
    <property type="match status" value="1"/>
</dbReference>
<accession>A0A0F7UI40</accession>
<feature type="region of interest" description="Disordered" evidence="1">
    <location>
        <begin position="489"/>
        <end position="514"/>
    </location>
</feature>
<dbReference type="InterPro" id="IPR036774">
    <property type="entry name" value="ERV/ALR_sulphydryl_oxid_sf"/>
</dbReference>
<dbReference type="PANTHER" id="PTHR22897">
    <property type="entry name" value="QUIESCIN Q6-RELATED SULFHYDRYL OXIDASE"/>
    <property type="match status" value="1"/>
</dbReference>
<feature type="region of interest" description="Disordered" evidence="1">
    <location>
        <begin position="379"/>
        <end position="415"/>
    </location>
</feature>
<dbReference type="GO" id="GO:0016971">
    <property type="term" value="F:flavin-dependent sulfhydryl oxidase activity"/>
    <property type="evidence" value="ECO:0007669"/>
    <property type="project" value="InterPro"/>
</dbReference>
<dbReference type="GO" id="GO:0005615">
    <property type="term" value="C:extracellular space"/>
    <property type="evidence" value="ECO:0007669"/>
    <property type="project" value="TreeGrafter"/>
</dbReference>
<sequence length="942" mass="103954">MASRASFFLLSLFFFSLPSVSLADSTPSPASLASLPPVLAEHPFGTSPVFVLNSASGFRQFVHQHLTAGDVVIVLFFSRHCPHCIRFKAIYSRLADRLGQKAKTEQNGVYFAAMDAGAAQVGDQEDSIWAILREFQVAFIPDVRILVPLHRVKSVDADARSPGSPARGGKLQTGSVQDLGVDYQGLSVWTLQVPHEAMSEDGIHALLRVHVDSKGIDKLEERDGQHTEKRRSRQETLENNLKELASICPASPPSFFPPSTSSSSHPALCRGQERWEATAERVEAETPRQRLHDALAVLLHMLKNWVVAGDTSAHLSLEKERALVRLLEVARYALPGKTIKAAVFRLLLQLHEQGSGVQPLPPDFLSKDDIQGALMEVNQSENVETSSETDSASTDASPAPASTGPSVEAAEDDAEPSVVRLLPKDKWEKLLAGLKIAGVSGEDATPGSQLPALRHCRTLLCGVWTLFHILAEGAHAQFMRKVDLARARGWRPAGAEAPERKDRDVGDRATDDDEVYVLTREGEEQQTRENDRGDNRNGLWFFGPYDSVAVYAAQQYKKLLRAERAEQETGDLENEDASNLRKEAADGESKHESEAAYMLQALKDTFGPVQNEQALNALEEELVVLETQYVLPASVVMAAVRDWVFSFFTCIACRTHFLQCFEQGFYGRDQVSPPTAHTREGSPALAEKRRILQRSLITFLEKLKRMELASELADSASPASSNGESPTDEEREALLSSLPAWMWLSADSFRVRDSLEVVEEEGNLKNLLLWLWRLHNAVTVRTAAEATVEALASEDALEGGMKALHVGRATSFFTASGEPLGIGELAKRGLKTAYFLHADPRWPPAGEAACRREGTPPFLLTPDYIASKGASEQAHLCENVDFTEDFDLVKVRKWLRRTYWRESWEHSGEGDAVDVRDLSVFGDETARLHATSLLRGAEESRA</sequence>
<dbReference type="GO" id="GO:0003756">
    <property type="term" value="F:protein disulfide isomerase activity"/>
    <property type="evidence" value="ECO:0007669"/>
    <property type="project" value="TreeGrafter"/>
</dbReference>
<feature type="region of interest" description="Disordered" evidence="1">
    <location>
        <begin position="567"/>
        <end position="589"/>
    </location>
</feature>
<feature type="chain" id="PRO_5002523234" description="Thioredoxin domain-containing protein" evidence="2">
    <location>
        <begin position="24"/>
        <end position="942"/>
    </location>
</feature>
<protein>
    <recommendedName>
        <fullName evidence="3">Thioredoxin domain-containing protein</fullName>
    </recommendedName>
</protein>
<organism evidence="4">
    <name type="scientific">Neospora caninum (strain Liverpool)</name>
    <dbReference type="NCBI Taxonomy" id="572307"/>
    <lineage>
        <taxon>Eukaryota</taxon>
        <taxon>Sar</taxon>
        <taxon>Alveolata</taxon>
        <taxon>Apicomplexa</taxon>
        <taxon>Conoidasida</taxon>
        <taxon>Coccidia</taxon>
        <taxon>Eucoccidiorida</taxon>
        <taxon>Eimeriorina</taxon>
        <taxon>Sarcocystidae</taxon>
        <taxon>Neospora</taxon>
    </lineage>
</organism>
<dbReference type="EMBL" id="LN714483">
    <property type="protein sequence ID" value="CEL67877.1"/>
    <property type="molecule type" value="Genomic_DNA"/>
</dbReference>
<dbReference type="PANTHER" id="PTHR22897:SF8">
    <property type="entry name" value="SULFHYDRYL OXIDASE"/>
    <property type="match status" value="1"/>
</dbReference>
<dbReference type="PROSITE" id="PS51352">
    <property type="entry name" value="THIOREDOXIN_2"/>
    <property type="match status" value="1"/>
</dbReference>
<keyword evidence="2" id="KW-0732">Signal</keyword>
<dbReference type="CDD" id="cd02961">
    <property type="entry name" value="PDI_a_family"/>
    <property type="match status" value="1"/>
</dbReference>
<dbReference type="InterPro" id="IPR036249">
    <property type="entry name" value="Thioredoxin-like_sf"/>
</dbReference>
<reference evidence="4" key="1">
    <citation type="journal article" date="2015" name="PLoS ONE">
        <title>Comprehensive Evaluation of Toxoplasma gondii VEG and Neospora caninum LIV Genomes with Tachyzoite Stage Transcriptome and Proteome Defines Novel Transcript Features.</title>
        <authorList>
            <person name="Ramaprasad A."/>
            <person name="Mourier T."/>
            <person name="Naeem R."/>
            <person name="Malas T.B."/>
            <person name="Moussa E."/>
            <person name="Panigrahi A."/>
            <person name="Vermont S.J."/>
            <person name="Otto T.D."/>
            <person name="Wastling J."/>
            <person name="Pain A."/>
        </authorList>
    </citation>
    <scope>NUCLEOTIDE SEQUENCE</scope>
    <source>
        <strain evidence="4">Liverpool</strain>
    </source>
</reference>
<dbReference type="InterPro" id="IPR039798">
    <property type="entry name" value="Sulfhydryl_oxidase"/>
</dbReference>
<feature type="compositionally biased region" description="Basic and acidic residues" evidence="1">
    <location>
        <begin position="497"/>
        <end position="509"/>
    </location>
</feature>
<evidence type="ECO:0000259" key="3">
    <source>
        <dbReference type="PROSITE" id="PS51352"/>
    </source>
</evidence>
<dbReference type="AlphaFoldDB" id="A0A0F7UI40"/>
<evidence type="ECO:0000256" key="2">
    <source>
        <dbReference type="SAM" id="SignalP"/>
    </source>
</evidence>
<name>A0A0F7UI40_NEOCL</name>
<feature type="domain" description="Thioredoxin" evidence="3">
    <location>
        <begin position="24"/>
        <end position="208"/>
    </location>
</feature>
<feature type="signal peptide" evidence="2">
    <location>
        <begin position="1"/>
        <end position="23"/>
    </location>
</feature>
<dbReference type="SUPFAM" id="SSF52833">
    <property type="entry name" value="Thioredoxin-like"/>
    <property type="match status" value="1"/>
</dbReference>
<dbReference type="GO" id="GO:0000139">
    <property type="term" value="C:Golgi membrane"/>
    <property type="evidence" value="ECO:0007669"/>
    <property type="project" value="TreeGrafter"/>
</dbReference>
<proteinExistence type="predicted"/>
<evidence type="ECO:0000313" key="4">
    <source>
        <dbReference type="EMBL" id="CEL67877.1"/>
    </source>
</evidence>
<feature type="compositionally biased region" description="Low complexity" evidence="1">
    <location>
        <begin position="384"/>
        <end position="403"/>
    </location>
</feature>
<feature type="compositionally biased region" description="Basic and acidic residues" evidence="1">
    <location>
        <begin position="578"/>
        <end position="589"/>
    </location>
</feature>